<evidence type="ECO:0000256" key="2">
    <source>
        <dbReference type="ARBA" id="ARBA00022670"/>
    </source>
</evidence>
<dbReference type="Gene3D" id="3.40.390.10">
    <property type="entry name" value="Collagenase (Catalytic Domain)"/>
    <property type="match status" value="1"/>
</dbReference>
<dbReference type="RefSeq" id="WP_344311864.1">
    <property type="nucleotide sequence ID" value="NZ_BAAANY010000014.1"/>
</dbReference>
<keyword evidence="8" id="KW-1015">Disulfide bond</keyword>
<evidence type="ECO:0000256" key="4">
    <source>
        <dbReference type="ARBA" id="ARBA00022729"/>
    </source>
</evidence>
<keyword evidence="5" id="KW-0378">Hydrolase</keyword>
<feature type="signal peptide" evidence="10">
    <location>
        <begin position="1"/>
        <end position="25"/>
    </location>
</feature>
<evidence type="ECO:0000256" key="5">
    <source>
        <dbReference type="ARBA" id="ARBA00022801"/>
    </source>
</evidence>
<gene>
    <name evidence="12" type="ORF">GCM10009765_41160</name>
</gene>
<evidence type="ECO:0000256" key="8">
    <source>
        <dbReference type="ARBA" id="ARBA00023157"/>
    </source>
</evidence>
<evidence type="ECO:0000256" key="7">
    <source>
        <dbReference type="ARBA" id="ARBA00023049"/>
    </source>
</evidence>
<evidence type="ECO:0000256" key="3">
    <source>
        <dbReference type="ARBA" id="ARBA00022723"/>
    </source>
</evidence>
<dbReference type="CDD" id="cd04275">
    <property type="entry name" value="ZnMc_pappalysin_like"/>
    <property type="match status" value="1"/>
</dbReference>
<dbReference type="InterPro" id="IPR008754">
    <property type="entry name" value="Peptidase_M43"/>
</dbReference>
<keyword evidence="3" id="KW-0479">Metal-binding</keyword>
<accession>A0ABN2HI25</accession>
<evidence type="ECO:0000259" key="11">
    <source>
        <dbReference type="Pfam" id="PF05572"/>
    </source>
</evidence>
<dbReference type="InterPro" id="IPR024079">
    <property type="entry name" value="MetalloPept_cat_dom_sf"/>
</dbReference>
<evidence type="ECO:0000256" key="9">
    <source>
        <dbReference type="SAM" id="MobiDB-lite"/>
    </source>
</evidence>
<evidence type="ECO:0000256" key="10">
    <source>
        <dbReference type="SAM" id="SignalP"/>
    </source>
</evidence>
<keyword evidence="7" id="KW-0482">Metalloprotease</keyword>
<feature type="chain" id="PRO_5046806171" description="Peptidase M43 pregnancy-associated plasma-A domain-containing protein" evidence="10">
    <location>
        <begin position="26"/>
        <end position="321"/>
    </location>
</feature>
<keyword evidence="4 10" id="KW-0732">Signal</keyword>
<dbReference type="PANTHER" id="PTHR47466">
    <property type="match status" value="1"/>
</dbReference>
<dbReference type="SUPFAM" id="SSF55486">
    <property type="entry name" value="Metalloproteases ('zincins'), catalytic domain"/>
    <property type="match status" value="1"/>
</dbReference>
<dbReference type="PANTHER" id="PTHR47466:SF1">
    <property type="entry name" value="METALLOPROTEASE MEP1 (AFU_ORTHOLOGUE AFUA_1G07730)-RELATED"/>
    <property type="match status" value="1"/>
</dbReference>
<evidence type="ECO:0000313" key="13">
    <source>
        <dbReference type="Proteomes" id="UP001500618"/>
    </source>
</evidence>
<proteinExistence type="inferred from homology"/>
<organism evidence="12 13">
    <name type="scientific">Fodinicola feengrottensis</name>
    <dbReference type="NCBI Taxonomy" id="435914"/>
    <lineage>
        <taxon>Bacteria</taxon>
        <taxon>Bacillati</taxon>
        <taxon>Actinomycetota</taxon>
        <taxon>Actinomycetes</taxon>
        <taxon>Mycobacteriales</taxon>
        <taxon>Fodinicola</taxon>
    </lineage>
</organism>
<dbReference type="Proteomes" id="UP001500618">
    <property type="component" value="Unassembled WGS sequence"/>
</dbReference>
<evidence type="ECO:0000256" key="6">
    <source>
        <dbReference type="ARBA" id="ARBA00022833"/>
    </source>
</evidence>
<dbReference type="EMBL" id="BAAANY010000014">
    <property type="protein sequence ID" value="GAA1687362.1"/>
    <property type="molecule type" value="Genomic_DNA"/>
</dbReference>
<dbReference type="Pfam" id="PF05572">
    <property type="entry name" value="Peptidase_M43"/>
    <property type="match status" value="1"/>
</dbReference>
<name>A0ABN2HI25_9ACTN</name>
<evidence type="ECO:0000256" key="1">
    <source>
        <dbReference type="ARBA" id="ARBA00008721"/>
    </source>
</evidence>
<keyword evidence="13" id="KW-1185">Reference proteome</keyword>
<reference evidence="12 13" key="1">
    <citation type="journal article" date="2019" name="Int. J. Syst. Evol. Microbiol.">
        <title>The Global Catalogue of Microorganisms (GCM) 10K type strain sequencing project: providing services to taxonomists for standard genome sequencing and annotation.</title>
        <authorList>
            <consortium name="The Broad Institute Genomics Platform"/>
            <consortium name="The Broad Institute Genome Sequencing Center for Infectious Disease"/>
            <person name="Wu L."/>
            <person name="Ma J."/>
        </authorList>
    </citation>
    <scope>NUCLEOTIDE SEQUENCE [LARGE SCALE GENOMIC DNA]</scope>
    <source>
        <strain evidence="12 13">JCM 14718</strain>
    </source>
</reference>
<comment type="similarity">
    <text evidence="1">Belongs to the peptidase M43B family.</text>
</comment>
<keyword evidence="2" id="KW-0645">Protease</keyword>
<evidence type="ECO:0000313" key="12">
    <source>
        <dbReference type="EMBL" id="GAA1687362.1"/>
    </source>
</evidence>
<sequence length="321" mass="34810">MKAHKMVLALALAGSVALVPGAVDAPPAKANCLNTPAAHTTSPHDPNSLSGSRSIQGSDAAEEILRTAYDRHTLPRTMLTKGPDGNVHARLSSGQAKIPVNVHVVHDGATGMVPVNEILRQIAELNRDYGNTPAKMFSFWLHDVDYTDNKAWHYAMAMQPDEKAMKSALRKGDASELNLYLNEPGYEKPADLIGIATWPWDYQAAPELDGVMLKYSTVPGGGAKPFDEGKQASHETGHWLGLYHTFEGGCAAPGDYVDDTPAEAAPTSGCPTDLKACDNTTPAPVHNFMDYSDDRCLSQFTPGQAQRAADHWLAYRYRDRL</sequence>
<feature type="region of interest" description="Disordered" evidence="9">
    <location>
        <begin position="34"/>
        <end position="56"/>
    </location>
</feature>
<protein>
    <recommendedName>
        <fullName evidence="11">Peptidase M43 pregnancy-associated plasma-A domain-containing protein</fullName>
    </recommendedName>
</protein>
<feature type="domain" description="Peptidase M43 pregnancy-associated plasma-A" evidence="11">
    <location>
        <begin position="232"/>
        <end position="308"/>
    </location>
</feature>
<keyword evidence="6" id="KW-0862">Zinc</keyword>
<comment type="caution">
    <text evidence="12">The sequence shown here is derived from an EMBL/GenBank/DDBJ whole genome shotgun (WGS) entry which is preliminary data.</text>
</comment>